<reference evidence="2" key="1">
    <citation type="submission" date="2013-04" db="EMBL/GenBank/DDBJ databases">
        <title>An insight into the transcriptome of the digestive tract of the blood sucking bug, Rhodnius prolixus.</title>
        <authorList>
            <person name="Ribeiro J.M.C."/>
            <person name="Genta F.A."/>
            <person name="Sorgine M.H.F."/>
            <person name="Paiva-Silva G.O."/>
            <person name="Majerowicz D."/>
            <person name="Medeiros M."/>
            <person name="Koerich L."/>
            <person name="Terra W.R."/>
            <person name="Ferreira C."/>
            <person name="Pimentel A.C."/>
            <person name="Bisch P.M."/>
            <person name="Diniz M.M.P."/>
            <person name="Nascimento R."/>
            <person name="Salmon D."/>
            <person name="Silber A.M."/>
            <person name="Alves M."/>
            <person name="Oliveira M.F."/>
            <person name="Gondim K.C."/>
            <person name="Silva Neto M.A.C."/>
            <person name="Atella G.C."/>
            <person name="Araujo H."/>
            <person name="Dias F.S."/>
            <person name="Polycarpo C.R."/>
            <person name="Fampa P."/>
            <person name="Melo A.C."/>
            <person name="Tanaka A.S."/>
            <person name="Balczun C."/>
            <person name="Oliveira J.H.M."/>
            <person name="Goncalves R."/>
            <person name="Lazoski C."/>
            <person name="Pereira M.A."/>
            <person name="Rivera-Pomar R."/>
            <person name="Diambra L."/>
            <person name="Schaub G.A."/>
            <person name="Garcia E.S."/>
            <person name="Azambuja P."/>
            <person name="Braz G.R.C."/>
            <person name="Oliveira P.L."/>
        </authorList>
    </citation>
    <scope>NUCLEOTIDE SEQUENCE</scope>
</reference>
<name>R4FQ05_RHOPR</name>
<proteinExistence type="evidence at transcript level"/>
<evidence type="ECO:0000256" key="1">
    <source>
        <dbReference type="SAM" id="SignalP"/>
    </source>
</evidence>
<feature type="non-terminal residue" evidence="2">
    <location>
        <position position="138"/>
    </location>
</feature>
<accession>R4FQ05</accession>
<feature type="signal peptide" evidence="1">
    <location>
        <begin position="1"/>
        <end position="19"/>
    </location>
</feature>
<dbReference type="AlphaFoldDB" id="R4FQ05"/>
<sequence>MRLEVIYLVLCFLVGITVCSNDIQLIKRDAGYDHFGGSVSETYNSLDGFGRRIQQHDRPQEVKTFSKYEHHESPYSATLGAGNQVLAHHHHHQQLPLEHHEYHAAPQAEYHEAPHAEYHAQPVAYHHHHTPEQTEYHT</sequence>
<evidence type="ECO:0000313" key="2">
    <source>
        <dbReference type="EMBL" id="JAA77492.1"/>
    </source>
</evidence>
<protein>
    <submittedName>
        <fullName evidence="2">Putative histidine-rich protein</fullName>
    </submittedName>
</protein>
<organism evidence="2">
    <name type="scientific">Rhodnius prolixus</name>
    <name type="common">Triatomid bug</name>
    <dbReference type="NCBI Taxonomy" id="13249"/>
    <lineage>
        <taxon>Eukaryota</taxon>
        <taxon>Metazoa</taxon>
        <taxon>Ecdysozoa</taxon>
        <taxon>Arthropoda</taxon>
        <taxon>Hexapoda</taxon>
        <taxon>Insecta</taxon>
        <taxon>Pterygota</taxon>
        <taxon>Neoptera</taxon>
        <taxon>Paraneoptera</taxon>
        <taxon>Hemiptera</taxon>
        <taxon>Heteroptera</taxon>
        <taxon>Panheteroptera</taxon>
        <taxon>Cimicomorpha</taxon>
        <taxon>Reduviidae</taxon>
        <taxon>Triatominae</taxon>
        <taxon>Rhodnius</taxon>
    </lineage>
</organism>
<dbReference type="EMBL" id="GAHY01000018">
    <property type="protein sequence ID" value="JAA77492.1"/>
    <property type="molecule type" value="mRNA"/>
</dbReference>
<keyword evidence="1" id="KW-0732">Signal</keyword>
<feature type="chain" id="PRO_5004365156" evidence="1">
    <location>
        <begin position="20"/>
        <end position="138"/>
    </location>
</feature>